<evidence type="ECO:0000256" key="6">
    <source>
        <dbReference type="PROSITE-ProRule" id="PRU01251"/>
    </source>
</evidence>
<dbReference type="Pfam" id="PF17871">
    <property type="entry name" value="AAA_lid_9"/>
    <property type="match status" value="1"/>
</dbReference>
<dbReference type="PROSITE" id="PS51903">
    <property type="entry name" value="CLP_R"/>
    <property type="match status" value="1"/>
</dbReference>
<dbReference type="EMBL" id="CXSU01000012">
    <property type="protein sequence ID" value="CTQ50364.1"/>
    <property type="molecule type" value="Genomic_DNA"/>
</dbReference>
<dbReference type="CDD" id="cd00009">
    <property type="entry name" value="AAA"/>
    <property type="match status" value="1"/>
</dbReference>
<dbReference type="InterPro" id="IPR004176">
    <property type="entry name" value="Clp_R_N"/>
</dbReference>
<organism evidence="8 9">
    <name type="scientific">Jannaschia donghaensis</name>
    <dbReference type="NCBI Taxonomy" id="420998"/>
    <lineage>
        <taxon>Bacteria</taxon>
        <taxon>Pseudomonadati</taxon>
        <taxon>Pseudomonadota</taxon>
        <taxon>Alphaproteobacteria</taxon>
        <taxon>Rhodobacterales</taxon>
        <taxon>Roseobacteraceae</taxon>
        <taxon>Jannaschia</taxon>
    </lineage>
</organism>
<sequence length="895" mass="96856">MAKGICDICHVRPATVRAEVVEDGHRRTMELCDSDYRRLLARQGRGSSPLEALFGRGGAALGGFSGGDGASPLPRTEPRAERMTDRLSAKATDLLQAAAMLAADRGRRDVDTEHLLLALLDSDAVAAVLDTFKLSLDDLRDQIETAAPRGEEAASDREVSITPRLKDALGRAFAAASEMGHGYVGPEHLLIGLAEEGEGLASDILRRDGLTPQALRQKVVQGAGQGEDGAAKPASATPALDKVSRDLTQAARDGKLDPVIGRAEEIETTIEILARRRKNNPVLIGDPGVGKTAIVEGLAQRIVAGEVPETLAGKRLVELNINSLVAGAKYRGEFEERVQDILKEVVAQKDHMILFIDELHTMMGAGQGGGEGGLDLANTFKPAMARGEMNLIGATTLNEYQKHIEKDAALERRFQPVQVDEPTVAQTIMILHGLRDTFEAHHKVSITDPAIDAAAELSDRYVTGRFLPDKAIDLIDQACARVKLRATARPVEMHEAETELRQLKREQDYAASRRDFDKAADLGKRIEAKTAEMAEVSEAWTRARASGSSEVGAADVAEVVARLTGIPVADLTAQEKEKLLHLEDRLHARVIGQDAAVTAVADAIRLARAGLSEGGRPIATFLFLGPTGVGKTELAKALAEAVFGAEDAIIRLDMSEYAERHTVARLIGAPPGYVGYGEGGQLTEKVRRKPHSVILLDELEKAHGDVYNILLQVFDDGRLTDGKGRVVDFTNTVIIATSNLGGDVIQRDLAIRGSEDHDAKRLRADLMEVLRGHFRPEFINRIDEVVVFQALDREEIGQIVDLQLARVARAASGQGIDLSFDDGIKTFLTEEGYRPEFGARELRRLIRSKIETALSKDILAGRIVDGDAITACWDDGTEAVRFEVAPKDESDRPAA</sequence>
<dbReference type="CDD" id="cd19499">
    <property type="entry name" value="RecA-like_ClpB_Hsp104-like"/>
    <property type="match status" value="1"/>
</dbReference>
<name>A0A0M6YKD5_9RHOB</name>
<dbReference type="PROSITE" id="PS00871">
    <property type="entry name" value="CLPAB_2"/>
    <property type="match status" value="1"/>
</dbReference>
<dbReference type="SMART" id="SM01086">
    <property type="entry name" value="ClpB_D2-small"/>
    <property type="match status" value="1"/>
</dbReference>
<dbReference type="Pfam" id="PF07724">
    <property type="entry name" value="AAA_2"/>
    <property type="match status" value="1"/>
</dbReference>
<evidence type="ECO:0000313" key="8">
    <source>
        <dbReference type="EMBL" id="CTQ50364.1"/>
    </source>
</evidence>
<dbReference type="Proteomes" id="UP000049222">
    <property type="component" value="Unassembled WGS sequence"/>
</dbReference>
<dbReference type="PANTHER" id="PTHR11638">
    <property type="entry name" value="ATP-DEPENDENT CLP PROTEASE"/>
    <property type="match status" value="1"/>
</dbReference>
<dbReference type="PRINTS" id="PR00300">
    <property type="entry name" value="CLPPROTEASEA"/>
</dbReference>
<dbReference type="Gene3D" id="1.10.8.60">
    <property type="match status" value="2"/>
</dbReference>
<dbReference type="FunFam" id="3.40.50.300:FF:000010">
    <property type="entry name" value="Chaperone clpB 1, putative"/>
    <property type="match status" value="1"/>
</dbReference>
<dbReference type="RefSeq" id="WP_055085822.1">
    <property type="nucleotide sequence ID" value="NZ_CXSU01000012.1"/>
</dbReference>
<dbReference type="FunFam" id="3.40.50.300:FF:000025">
    <property type="entry name" value="ATP-dependent Clp protease subunit"/>
    <property type="match status" value="1"/>
</dbReference>
<dbReference type="GO" id="GO:0005737">
    <property type="term" value="C:cytoplasm"/>
    <property type="evidence" value="ECO:0007669"/>
    <property type="project" value="TreeGrafter"/>
</dbReference>
<dbReference type="InterPro" id="IPR003959">
    <property type="entry name" value="ATPase_AAA_core"/>
</dbReference>
<reference evidence="8 9" key="1">
    <citation type="submission" date="2015-07" db="EMBL/GenBank/DDBJ databases">
        <authorList>
            <person name="Noorani M."/>
        </authorList>
    </citation>
    <scope>NUCLEOTIDE SEQUENCE [LARGE SCALE GENOMIC DNA]</scope>
    <source>
        <strain evidence="8 9">CECT 7802</strain>
    </source>
</reference>
<dbReference type="InterPro" id="IPR001270">
    <property type="entry name" value="ClpA/B"/>
</dbReference>
<dbReference type="SUPFAM" id="SSF81923">
    <property type="entry name" value="Double Clp-N motif"/>
    <property type="match status" value="1"/>
</dbReference>
<dbReference type="InterPro" id="IPR041546">
    <property type="entry name" value="ClpA/ClpB_AAA_lid"/>
</dbReference>
<gene>
    <name evidence="8" type="primary">clpC</name>
    <name evidence="8" type="ORF">JDO7802_02387</name>
</gene>
<dbReference type="AlphaFoldDB" id="A0A0M6YKD5"/>
<dbReference type="PANTHER" id="PTHR11638:SF145">
    <property type="entry name" value="CLPA_B PROTEASE ATP BINDING SUBUNIT-RELATED"/>
    <property type="match status" value="1"/>
</dbReference>
<keyword evidence="9" id="KW-1185">Reference proteome</keyword>
<dbReference type="GO" id="GO:0008233">
    <property type="term" value="F:peptidase activity"/>
    <property type="evidence" value="ECO:0007669"/>
    <property type="project" value="UniProtKB-KW"/>
</dbReference>
<evidence type="ECO:0000256" key="2">
    <source>
        <dbReference type="ARBA" id="ARBA00022737"/>
    </source>
</evidence>
<accession>A0A0M6YKD5</accession>
<dbReference type="Gene3D" id="1.10.1780.10">
    <property type="entry name" value="Clp, N-terminal domain"/>
    <property type="match status" value="1"/>
</dbReference>
<dbReference type="InterPro" id="IPR036628">
    <property type="entry name" value="Clp_N_dom_sf"/>
</dbReference>
<dbReference type="InterPro" id="IPR028299">
    <property type="entry name" value="ClpA/B_CS2"/>
</dbReference>
<dbReference type="SMART" id="SM00382">
    <property type="entry name" value="AAA"/>
    <property type="match status" value="2"/>
</dbReference>
<evidence type="ECO:0000256" key="3">
    <source>
        <dbReference type="ARBA" id="ARBA00022741"/>
    </source>
</evidence>
<evidence type="ECO:0000313" key="9">
    <source>
        <dbReference type="Proteomes" id="UP000049222"/>
    </source>
</evidence>
<keyword evidence="2 6" id="KW-0677">Repeat</keyword>
<dbReference type="Pfam" id="PF10431">
    <property type="entry name" value="ClpB_D2-small"/>
    <property type="match status" value="1"/>
</dbReference>
<keyword evidence="5" id="KW-0143">Chaperone</keyword>
<protein>
    <submittedName>
        <fullName evidence="8">ATP-dependent Clp protease ATP-binding subunit ClpC</fullName>
    </submittedName>
</protein>
<comment type="similarity">
    <text evidence="1">Belongs to the ClpA/ClpB family.</text>
</comment>
<evidence type="ECO:0000256" key="5">
    <source>
        <dbReference type="ARBA" id="ARBA00023186"/>
    </source>
</evidence>
<keyword evidence="8" id="KW-0378">Hydrolase</keyword>
<dbReference type="STRING" id="420998.JDO7802_02387"/>
<dbReference type="GO" id="GO:0034605">
    <property type="term" value="P:cellular response to heat"/>
    <property type="evidence" value="ECO:0007669"/>
    <property type="project" value="TreeGrafter"/>
</dbReference>
<dbReference type="Pfam" id="PF02861">
    <property type="entry name" value="Clp_N"/>
    <property type="match status" value="1"/>
</dbReference>
<dbReference type="InterPro" id="IPR003593">
    <property type="entry name" value="AAA+_ATPase"/>
</dbReference>
<dbReference type="Pfam" id="PF00004">
    <property type="entry name" value="AAA"/>
    <property type="match status" value="1"/>
</dbReference>
<proteinExistence type="inferred from homology"/>
<dbReference type="SUPFAM" id="SSF52540">
    <property type="entry name" value="P-loop containing nucleoside triphosphate hydrolases"/>
    <property type="match status" value="2"/>
</dbReference>
<evidence type="ECO:0000259" key="7">
    <source>
        <dbReference type="PROSITE" id="PS51903"/>
    </source>
</evidence>
<dbReference type="Gene3D" id="3.40.50.300">
    <property type="entry name" value="P-loop containing nucleotide triphosphate hydrolases"/>
    <property type="match status" value="2"/>
</dbReference>
<dbReference type="InterPro" id="IPR050130">
    <property type="entry name" value="ClpA_ClpB"/>
</dbReference>
<evidence type="ECO:0000256" key="1">
    <source>
        <dbReference type="ARBA" id="ARBA00008675"/>
    </source>
</evidence>
<dbReference type="InterPro" id="IPR019489">
    <property type="entry name" value="Clp_ATPase_C"/>
</dbReference>
<dbReference type="InterPro" id="IPR027417">
    <property type="entry name" value="P-loop_NTPase"/>
</dbReference>
<dbReference type="OrthoDB" id="9803641at2"/>
<keyword evidence="4 8" id="KW-0067">ATP-binding</keyword>
<dbReference type="GO" id="GO:0016887">
    <property type="term" value="F:ATP hydrolysis activity"/>
    <property type="evidence" value="ECO:0007669"/>
    <property type="project" value="InterPro"/>
</dbReference>
<dbReference type="Gene3D" id="4.10.860.10">
    <property type="entry name" value="UVR domain"/>
    <property type="match status" value="1"/>
</dbReference>
<evidence type="ECO:0000256" key="4">
    <source>
        <dbReference type="ARBA" id="ARBA00022840"/>
    </source>
</evidence>
<dbReference type="GO" id="GO:0005524">
    <property type="term" value="F:ATP binding"/>
    <property type="evidence" value="ECO:0007669"/>
    <property type="project" value="UniProtKB-KW"/>
</dbReference>
<feature type="domain" description="Clp R" evidence="7">
    <location>
        <begin position="84"/>
        <end position="227"/>
    </location>
</feature>
<keyword evidence="3" id="KW-0547">Nucleotide-binding</keyword>
<keyword evidence="8" id="KW-0645">Protease</keyword>
<dbReference type="GO" id="GO:0006508">
    <property type="term" value="P:proteolysis"/>
    <property type="evidence" value="ECO:0007669"/>
    <property type="project" value="UniProtKB-KW"/>
</dbReference>